<evidence type="ECO:0000313" key="9">
    <source>
        <dbReference type="Proteomes" id="UP001527866"/>
    </source>
</evidence>
<feature type="transmembrane region" description="Helical" evidence="6">
    <location>
        <begin position="175"/>
        <end position="196"/>
    </location>
</feature>
<protein>
    <recommendedName>
        <fullName evidence="3">Cytochrome bc1 complex cytochrome b subunit</fullName>
        <ecNumber evidence="2">7.1.1.8</ecNumber>
    </recommendedName>
    <alternativeName>
        <fullName evidence="5">Cytochrome bc1 reductase complex subunit QcrB</fullName>
    </alternativeName>
</protein>
<dbReference type="Proteomes" id="UP001527866">
    <property type="component" value="Unassembled WGS sequence"/>
</dbReference>
<feature type="transmembrane region" description="Helical" evidence="6">
    <location>
        <begin position="258"/>
        <end position="280"/>
    </location>
</feature>
<comment type="catalytic activity">
    <reaction evidence="4">
        <text>a quinol + 2 Fe(III)-[cytochrome c](out) = a quinone + 2 Fe(II)-[cytochrome c](out) + 2 H(+)(out)</text>
        <dbReference type="Rhea" id="RHEA:11484"/>
        <dbReference type="Rhea" id="RHEA-COMP:10350"/>
        <dbReference type="Rhea" id="RHEA-COMP:14399"/>
        <dbReference type="ChEBI" id="CHEBI:15378"/>
        <dbReference type="ChEBI" id="CHEBI:24646"/>
        <dbReference type="ChEBI" id="CHEBI:29033"/>
        <dbReference type="ChEBI" id="CHEBI:29034"/>
        <dbReference type="ChEBI" id="CHEBI:132124"/>
        <dbReference type="EC" id="7.1.1.8"/>
    </reaction>
</comment>
<sequence>MSTTTQAPKALRGVGNWIDDRFHLAKTGEKNLRKVFPNHWSFMLGEIALYSFIILLVTGVFLTLWFNPSMAHTTYEGSYQRLNGVQMSEAYESTLRIDFDVRGGFLVRQIHHWAALIFVASLVAHMLRVFFTGAFRKPREINWLIGVGIFTLAMLEGLFGYSLPDDLPSGMGVRILQGVMLSLPVVGTYVSMFLFGGEFPGEDIIPRLYMLHILLIPGILLALIAAHFMILWHQKHTQYPGTGRSEKKVVGTPMFPGFAVKAGGFFFFVFAVIVGLSAFVQINPIHLFGPFTPTAITSGLQPDWYMGFMEGSLRIFPNWLDFQVFGYAVPIGVLVPGLVIPGIIFGGLAAWPFLEQWITGDKRVHNVADRPRNAPVRTAVGVAGVVFYGILWLAGANDILSHTFSISLYWTTYFFRVTAIVGPIIGFIVAKRICLGLQRRDLETLEHGYESGTIQQLPSGEFIEVHKESSQDTVHVLESKTAVDRIDDEAIASVEESESDGVEAPAARGLKGRLRAKLAHWYTKDNVSFEGVEAHTGHHLHHGAGHEEHEEMAGSH</sequence>
<accession>A0ABT4UCZ1</accession>
<evidence type="ECO:0000313" key="8">
    <source>
        <dbReference type="EMBL" id="MDA2814167.1"/>
    </source>
</evidence>
<dbReference type="RefSeq" id="WP_270689465.1">
    <property type="nucleotide sequence ID" value="NZ_JAQFWQ010000107.1"/>
</dbReference>
<comment type="cofactor">
    <cofactor evidence="1">
        <name>heme</name>
        <dbReference type="ChEBI" id="CHEBI:30413"/>
    </cofactor>
</comment>
<proteinExistence type="predicted"/>
<dbReference type="PANTHER" id="PTHR19271">
    <property type="entry name" value="CYTOCHROME B"/>
    <property type="match status" value="1"/>
</dbReference>
<dbReference type="EMBL" id="JAQFWQ010000107">
    <property type="protein sequence ID" value="MDA2814167.1"/>
    <property type="molecule type" value="Genomic_DNA"/>
</dbReference>
<feature type="transmembrane region" description="Helical" evidence="6">
    <location>
        <begin position="374"/>
        <end position="393"/>
    </location>
</feature>
<evidence type="ECO:0000256" key="1">
    <source>
        <dbReference type="ARBA" id="ARBA00001971"/>
    </source>
</evidence>
<feature type="transmembrane region" description="Helical" evidence="6">
    <location>
        <begin position="143"/>
        <end position="163"/>
    </location>
</feature>
<evidence type="ECO:0000256" key="4">
    <source>
        <dbReference type="ARBA" id="ARBA00029351"/>
    </source>
</evidence>
<feature type="transmembrane region" description="Helical" evidence="6">
    <location>
        <begin position="208"/>
        <end position="232"/>
    </location>
</feature>
<keyword evidence="6" id="KW-0472">Membrane</keyword>
<organism evidence="8 9">
    <name type="scientific">Nocardiopsis endophytica</name>
    <dbReference type="NCBI Taxonomy" id="3018445"/>
    <lineage>
        <taxon>Bacteria</taxon>
        <taxon>Bacillati</taxon>
        <taxon>Actinomycetota</taxon>
        <taxon>Actinomycetes</taxon>
        <taxon>Streptosporangiales</taxon>
        <taxon>Nocardiopsidaceae</taxon>
        <taxon>Nocardiopsis</taxon>
    </lineage>
</organism>
<feature type="transmembrane region" description="Helical" evidence="6">
    <location>
        <begin position="327"/>
        <end position="354"/>
    </location>
</feature>
<reference evidence="8 9" key="1">
    <citation type="submission" date="2023-01" db="EMBL/GenBank/DDBJ databases">
        <title>Draft genome sequence of Nocardiopsis sp. RSe5-2 isolated from halophytes.</title>
        <authorList>
            <person name="Duangmal K."/>
            <person name="Chantavorakit T."/>
        </authorList>
    </citation>
    <scope>NUCLEOTIDE SEQUENCE [LARGE SCALE GENOMIC DNA]</scope>
    <source>
        <strain evidence="8 9">RSe5-2</strain>
    </source>
</reference>
<evidence type="ECO:0000256" key="5">
    <source>
        <dbReference type="ARBA" id="ARBA00029568"/>
    </source>
</evidence>
<dbReference type="Gene3D" id="1.20.810.10">
    <property type="entry name" value="Cytochrome Bc1 Complex, Chain C"/>
    <property type="match status" value="1"/>
</dbReference>
<evidence type="ECO:0000256" key="3">
    <source>
        <dbReference type="ARBA" id="ARBA00016116"/>
    </source>
</evidence>
<dbReference type="SUPFAM" id="SSF81342">
    <property type="entry name" value="Transmembrane di-heme cytochromes"/>
    <property type="match status" value="1"/>
</dbReference>
<keyword evidence="9" id="KW-1185">Reference proteome</keyword>
<evidence type="ECO:0000256" key="6">
    <source>
        <dbReference type="SAM" id="Phobius"/>
    </source>
</evidence>
<comment type="caution">
    <text evidence="8">The sequence shown here is derived from an EMBL/GenBank/DDBJ whole genome shotgun (WGS) entry which is preliminary data.</text>
</comment>
<dbReference type="PROSITE" id="PS51002">
    <property type="entry name" value="CYTB_NTER"/>
    <property type="match status" value="1"/>
</dbReference>
<feature type="domain" description="Cytochrome b/b6 N-terminal region profile" evidence="7">
    <location>
        <begin position="14"/>
        <end position="240"/>
    </location>
</feature>
<dbReference type="PANTHER" id="PTHR19271:SF16">
    <property type="entry name" value="CYTOCHROME B"/>
    <property type="match status" value="1"/>
</dbReference>
<dbReference type="Pfam" id="PF13631">
    <property type="entry name" value="Cytochrom_B_N_2"/>
    <property type="match status" value="1"/>
</dbReference>
<dbReference type="InterPro" id="IPR027387">
    <property type="entry name" value="Cytb/b6-like_sf"/>
</dbReference>
<dbReference type="InterPro" id="IPR016174">
    <property type="entry name" value="Di-haem_cyt_TM"/>
</dbReference>
<evidence type="ECO:0000256" key="2">
    <source>
        <dbReference type="ARBA" id="ARBA00012951"/>
    </source>
</evidence>
<feature type="transmembrane region" description="Helical" evidence="6">
    <location>
        <begin position="110"/>
        <end position="131"/>
    </location>
</feature>
<name>A0ABT4UCZ1_9ACTN</name>
<feature type="transmembrane region" description="Helical" evidence="6">
    <location>
        <begin position="47"/>
        <end position="66"/>
    </location>
</feature>
<evidence type="ECO:0000259" key="7">
    <source>
        <dbReference type="PROSITE" id="PS51002"/>
    </source>
</evidence>
<keyword evidence="6" id="KW-1133">Transmembrane helix</keyword>
<gene>
    <name evidence="8" type="ORF">O4J56_26200</name>
</gene>
<dbReference type="EC" id="7.1.1.8" evidence="2"/>
<keyword evidence="6" id="KW-0812">Transmembrane</keyword>
<feature type="transmembrane region" description="Helical" evidence="6">
    <location>
        <begin position="413"/>
        <end position="430"/>
    </location>
</feature>
<feature type="transmembrane region" description="Helical" evidence="6">
    <location>
        <begin position="287"/>
        <end position="307"/>
    </location>
</feature>
<dbReference type="InterPro" id="IPR005797">
    <property type="entry name" value="Cyt_b/b6_N"/>
</dbReference>